<evidence type="ECO:0000313" key="8">
    <source>
        <dbReference type="Proteomes" id="UP000032740"/>
    </source>
</evidence>
<dbReference type="NCBIfam" id="TIGR03534">
    <property type="entry name" value="RF_mod_PrmC"/>
    <property type="match status" value="1"/>
</dbReference>
<dbReference type="Gene3D" id="1.10.8.10">
    <property type="entry name" value="DNA helicase RuvA subunit, C-terminal domain"/>
    <property type="match status" value="1"/>
</dbReference>
<dbReference type="HOGENOM" id="CLU_018398_3_1_14"/>
<dbReference type="InterPro" id="IPR029063">
    <property type="entry name" value="SAM-dependent_MTases_sf"/>
</dbReference>
<dbReference type="NCBIfam" id="TIGR00536">
    <property type="entry name" value="hemK_fam"/>
    <property type="match status" value="1"/>
</dbReference>
<dbReference type="RefSeq" id="WP_030003708.1">
    <property type="nucleotide sequence ID" value="NC_022538.1"/>
</dbReference>
<feature type="domain" description="Methyltransferase small" evidence="6">
    <location>
        <begin position="114"/>
        <end position="201"/>
    </location>
</feature>
<evidence type="ECO:0000259" key="6">
    <source>
        <dbReference type="Pfam" id="PF05175"/>
    </source>
</evidence>
<keyword evidence="4" id="KW-0949">S-adenosyl-L-methionine</keyword>
<evidence type="ECO:0000256" key="3">
    <source>
        <dbReference type="ARBA" id="ARBA00022679"/>
    </source>
</evidence>
<dbReference type="KEGG" id="apal:BN85412480"/>
<dbReference type="EMBL" id="FO681347">
    <property type="protein sequence ID" value="CCV64825.1"/>
    <property type="molecule type" value="Genomic_DNA"/>
</dbReference>
<name>U4KQM2_ALTPJ</name>
<dbReference type="InterPro" id="IPR007848">
    <property type="entry name" value="Small_mtfrase_dom"/>
</dbReference>
<dbReference type="CDD" id="cd02440">
    <property type="entry name" value="AdoMet_MTases"/>
    <property type="match status" value="1"/>
</dbReference>
<organism evidence="7 8">
    <name type="scientific">Alteracholeplasma palmae (strain ATCC 49389 / J233)</name>
    <name type="common">Acholeplasma palmae</name>
    <dbReference type="NCBI Taxonomy" id="1318466"/>
    <lineage>
        <taxon>Bacteria</taxon>
        <taxon>Bacillati</taxon>
        <taxon>Mycoplasmatota</taxon>
        <taxon>Mollicutes</taxon>
        <taxon>Acholeplasmatales</taxon>
        <taxon>Acholeplasmataceae</taxon>
        <taxon>Acholeplasma</taxon>
    </lineage>
</organism>
<dbReference type="SUPFAM" id="SSF53335">
    <property type="entry name" value="S-adenosyl-L-methionine-dependent methyltransferases"/>
    <property type="match status" value="1"/>
</dbReference>
<dbReference type="STRING" id="1318466.BN85412480"/>
<dbReference type="InterPro" id="IPR050320">
    <property type="entry name" value="N5-glutamine_MTase"/>
</dbReference>
<keyword evidence="2 7" id="KW-0489">Methyltransferase</keyword>
<dbReference type="GO" id="GO:0003676">
    <property type="term" value="F:nucleic acid binding"/>
    <property type="evidence" value="ECO:0007669"/>
    <property type="project" value="InterPro"/>
</dbReference>
<protein>
    <recommendedName>
        <fullName evidence="1">peptide chain release factor N(5)-glutamine methyltransferase</fullName>
        <ecNumber evidence="1">2.1.1.297</ecNumber>
    </recommendedName>
</protein>
<dbReference type="Gene3D" id="3.40.50.150">
    <property type="entry name" value="Vaccinia Virus protein VP39"/>
    <property type="match status" value="1"/>
</dbReference>
<dbReference type="OrthoDB" id="9800643at2"/>
<dbReference type="PANTHER" id="PTHR18895">
    <property type="entry name" value="HEMK METHYLTRANSFERASE"/>
    <property type="match status" value="1"/>
</dbReference>
<reference evidence="7 8" key="1">
    <citation type="journal article" date="2013" name="J. Mol. Microbiol. Biotechnol.">
        <title>Analysis of the Complete Genomes of Acholeplasma brassicae , A. palmae and A. laidlawii and Their Comparison to the Obligate Parasites from ' Candidatus Phytoplasma'.</title>
        <authorList>
            <person name="Kube M."/>
            <person name="Siewert C."/>
            <person name="Migdoll A.M."/>
            <person name="Duduk B."/>
            <person name="Holz S."/>
            <person name="Rabus R."/>
            <person name="Seemuller E."/>
            <person name="Mitrovic J."/>
            <person name="Muller I."/>
            <person name="Buttner C."/>
            <person name="Reinhardt R."/>
        </authorList>
    </citation>
    <scope>NUCLEOTIDE SEQUENCE [LARGE SCALE GENOMIC DNA]</scope>
    <source>
        <strain evidence="7 8">J233</strain>
    </source>
</reference>
<evidence type="ECO:0000256" key="1">
    <source>
        <dbReference type="ARBA" id="ARBA00012771"/>
    </source>
</evidence>
<keyword evidence="8" id="KW-1185">Reference proteome</keyword>
<dbReference type="EC" id="2.1.1.297" evidence="1"/>
<evidence type="ECO:0000256" key="2">
    <source>
        <dbReference type="ARBA" id="ARBA00022603"/>
    </source>
</evidence>
<sequence length="283" mass="32503">MTLEKALLEAIKEAENTDKEPEAIKLLLMELSGYTPSEFYIKYKEQADPMLLNLFEEKYKDYLYKDIPIQHILGYSYFYGRKFIVDHNVLIPRRETEELVEQVLIYSDTYFEKLETIKAIDLGCGSGCITISLALEEPKMKIEGLDISSEAIEVAKRNNKALESNVDFKVSDLFKEAKGQYDILVSNPPYIPDLEKVDKIVDKEPHVALFGGEEGLDFYELILKNARPYLKEKALIAFEHGYQQKEAIRKIAEKYFSDAIIIQKEDLQGKDRFTFIGLGGVLS</sequence>
<evidence type="ECO:0000256" key="4">
    <source>
        <dbReference type="ARBA" id="ARBA00022691"/>
    </source>
</evidence>
<dbReference type="GO" id="GO:0102559">
    <property type="term" value="F:peptide chain release factor N(5)-glutamine methyltransferase activity"/>
    <property type="evidence" value="ECO:0007669"/>
    <property type="project" value="UniProtKB-EC"/>
</dbReference>
<comment type="catalytic activity">
    <reaction evidence="5">
        <text>L-glutaminyl-[peptide chain release factor] + S-adenosyl-L-methionine = N(5)-methyl-L-glutaminyl-[peptide chain release factor] + S-adenosyl-L-homocysteine + H(+)</text>
        <dbReference type="Rhea" id="RHEA:42896"/>
        <dbReference type="Rhea" id="RHEA-COMP:10271"/>
        <dbReference type="Rhea" id="RHEA-COMP:10272"/>
        <dbReference type="ChEBI" id="CHEBI:15378"/>
        <dbReference type="ChEBI" id="CHEBI:30011"/>
        <dbReference type="ChEBI" id="CHEBI:57856"/>
        <dbReference type="ChEBI" id="CHEBI:59789"/>
        <dbReference type="ChEBI" id="CHEBI:61891"/>
        <dbReference type="EC" id="2.1.1.297"/>
    </reaction>
</comment>
<accession>U4KQM2</accession>
<evidence type="ECO:0000313" key="7">
    <source>
        <dbReference type="EMBL" id="CCV64825.1"/>
    </source>
</evidence>
<dbReference type="InterPro" id="IPR019874">
    <property type="entry name" value="RF_methyltr_PrmC"/>
</dbReference>
<dbReference type="InterPro" id="IPR002052">
    <property type="entry name" value="DNA_methylase_N6_adenine_CS"/>
</dbReference>
<proteinExistence type="predicted"/>
<dbReference type="Pfam" id="PF05175">
    <property type="entry name" value="MTS"/>
    <property type="match status" value="1"/>
</dbReference>
<dbReference type="PROSITE" id="PS00092">
    <property type="entry name" value="N6_MTASE"/>
    <property type="match status" value="1"/>
</dbReference>
<dbReference type="GO" id="GO:0032259">
    <property type="term" value="P:methylation"/>
    <property type="evidence" value="ECO:0007669"/>
    <property type="project" value="UniProtKB-KW"/>
</dbReference>
<dbReference type="PANTHER" id="PTHR18895:SF74">
    <property type="entry name" value="MTRF1L RELEASE FACTOR GLUTAMINE METHYLTRANSFERASE"/>
    <property type="match status" value="1"/>
</dbReference>
<keyword evidence="3 7" id="KW-0808">Transferase</keyword>
<dbReference type="AlphaFoldDB" id="U4KQM2"/>
<gene>
    <name evidence="7" type="primary">prmC</name>
    <name evidence="7" type="ORF">BN85412480</name>
</gene>
<dbReference type="Proteomes" id="UP000032740">
    <property type="component" value="Chromosome"/>
</dbReference>
<dbReference type="InterPro" id="IPR004556">
    <property type="entry name" value="HemK-like"/>
</dbReference>
<evidence type="ECO:0000256" key="5">
    <source>
        <dbReference type="ARBA" id="ARBA00048391"/>
    </source>
</evidence>